<name>A0ABW2V145_9BACL</name>
<comment type="caution">
    <text evidence="1">The sequence shown here is derived from an EMBL/GenBank/DDBJ whole genome shotgun (WGS) entry which is preliminary data.</text>
</comment>
<gene>
    <name evidence="1" type="ORF">ACFQWB_07955</name>
</gene>
<reference evidence="2" key="1">
    <citation type="journal article" date="2019" name="Int. J. Syst. Evol. Microbiol.">
        <title>The Global Catalogue of Microorganisms (GCM) 10K type strain sequencing project: providing services to taxonomists for standard genome sequencing and annotation.</title>
        <authorList>
            <consortium name="The Broad Institute Genomics Platform"/>
            <consortium name="The Broad Institute Genome Sequencing Center for Infectious Disease"/>
            <person name="Wu L."/>
            <person name="Ma J."/>
        </authorList>
    </citation>
    <scope>NUCLEOTIDE SEQUENCE [LARGE SCALE GENOMIC DNA]</scope>
    <source>
        <strain evidence="2">JCM 18657</strain>
    </source>
</reference>
<dbReference type="RefSeq" id="WP_246068012.1">
    <property type="nucleotide sequence ID" value="NZ_JBHTGQ010000018.1"/>
</dbReference>
<protein>
    <submittedName>
        <fullName evidence="1">DUF2515 family protein</fullName>
    </submittedName>
</protein>
<organism evidence="1 2">
    <name type="scientific">Paenibacillus thermoaerophilus</name>
    <dbReference type="NCBI Taxonomy" id="1215385"/>
    <lineage>
        <taxon>Bacteria</taxon>
        <taxon>Bacillati</taxon>
        <taxon>Bacillota</taxon>
        <taxon>Bacilli</taxon>
        <taxon>Bacillales</taxon>
        <taxon>Paenibacillaceae</taxon>
        <taxon>Paenibacillus</taxon>
    </lineage>
</organism>
<dbReference type="InterPro" id="IPR019658">
    <property type="entry name" value="DUF2515"/>
</dbReference>
<dbReference type="Proteomes" id="UP001596528">
    <property type="component" value="Unassembled WGS sequence"/>
</dbReference>
<sequence length="461" mass="52736">MAAWMKWKGTAYRWAARLVRRFRARWGQRGRRPLPSELSIPLKDREWLSLAWRRLPATADRTGTVPADRFRARTEMEAALSPGETLVPDRYTAGFRAPAFAPDLRSSPLDSLVSRIRAETRALNRNNVTRTEAYRAVYRRHPELHWALVAHMVSRNGGWNMTDLQGELLPRLLTPEQRRHVFRFLETANSYIFGDAYPQLLLYDASVRAGRDLSGLLSEFGVSRFMIPVWRRFWQTREPAALTAALIVNEQHFIEKRVVRNPLFREQVLESPFFRAQAYLQMNQVVFPYRSPANPRILRLAGLVLEDFGNLEERIRFGKQLYALLFGVEPVRTGAIGFALSVRHTGSRADYWPHLFARERTSPPDRPYRTRLAGHRLKPGADRLYSPALEDAWPDQPPPEPKPYDWLDEAGPALAAEYALEPLEPPARWELAHDGCEGLRAIELAVAAAQALKPGRQAPPG</sequence>
<keyword evidence="2" id="KW-1185">Reference proteome</keyword>
<proteinExistence type="predicted"/>
<evidence type="ECO:0000313" key="2">
    <source>
        <dbReference type="Proteomes" id="UP001596528"/>
    </source>
</evidence>
<dbReference type="EMBL" id="JBHTGQ010000018">
    <property type="protein sequence ID" value="MFC7749872.1"/>
    <property type="molecule type" value="Genomic_DNA"/>
</dbReference>
<accession>A0ABW2V145</accession>
<evidence type="ECO:0000313" key="1">
    <source>
        <dbReference type="EMBL" id="MFC7749872.1"/>
    </source>
</evidence>
<dbReference type="Pfam" id="PF10720">
    <property type="entry name" value="DUF2515"/>
    <property type="match status" value="1"/>
</dbReference>